<evidence type="ECO:0000256" key="2">
    <source>
        <dbReference type="ARBA" id="ARBA00023125"/>
    </source>
</evidence>
<accession>A0A0E3KQR4</accession>
<dbReference type="InterPro" id="IPR036390">
    <property type="entry name" value="WH_DNA-bd_sf"/>
</dbReference>
<protein>
    <submittedName>
        <fullName evidence="5">Arsenical resistance operon repressor</fullName>
    </submittedName>
</protein>
<dbReference type="InterPro" id="IPR036388">
    <property type="entry name" value="WH-like_DNA-bd_sf"/>
</dbReference>
<dbReference type="SUPFAM" id="SSF46785">
    <property type="entry name" value="Winged helix' DNA-binding domain"/>
    <property type="match status" value="1"/>
</dbReference>
<evidence type="ECO:0000313" key="6">
    <source>
        <dbReference type="Proteomes" id="UP000056925"/>
    </source>
</evidence>
<dbReference type="GO" id="GO:0003677">
    <property type="term" value="F:DNA binding"/>
    <property type="evidence" value="ECO:0007669"/>
    <property type="project" value="UniProtKB-KW"/>
</dbReference>
<proteinExistence type="predicted"/>
<dbReference type="PANTHER" id="PTHR33154:SF18">
    <property type="entry name" value="ARSENICAL RESISTANCE OPERON REPRESSOR"/>
    <property type="match status" value="1"/>
</dbReference>
<dbReference type="SMART" id="SM00418">
    <property type="entry name" value="HTH_ARSR"/>
    <property type="match status" value="1"/>
</dbReference>
<sequence>MDIVHILKALADENRIRMINLLRNGELCVCEIEAVLGTKQSNVSRHLNKLKVAGLITSEKKSQWVYYRLNEPTFQKFPFLLNIINEELEKIDICKEDLKLLEKFRESCRCCD</sequence>
<dbReference type="RefSeq" id="WP_048166328.1">
    <property type="nucleotide sequence ID" value="NZ_CP009502.1"/>
</dbReference>
<dbReference type="GeneID" id="41601644"/>
<dbReference type="CDD" id="cd00090">
    <property type="entry name" value="HTH_ARSR"/>
    <property type="match status" value="1"/>
</dbReference>
<dbReference type="InterPro" id="IPR001845">
    <property type="entry name" value="HTH_ArsR_DNA-bd_dom"/>
</dbReference>
<organism evidence="5 6">
    <name type="scientific">Methanosarcina thermophila CHTI-55</name>
    <dbReference type="NCBI Taxonomy" id="1434121"/>
    <lineage>
        <taxon>Archaea</taxon>
        <taxon>Methanobacteriati</taxon>
        <taxon>Methanobacteriota</taxon>
        <taxon>Stenosarchaea group</taxon>
        <taxon>Methanomicrobia</taxon>
        <taxon>Methanosarcinales</taxon>
        <taxon>Methanosarcinaceae</taxon>
        <taxon>Methanosarcina</taxon>
    </lineage>
</organism>
<dbReference type="EMBL" id="CP009502">
    <property type="protein sequence ID" value="AKB14693.1"/>
    <property type="molecule type" value="Genomic_DNA"/>
</dbReference>
<dbReference type="Pfam" id="PF01022">
    <property type="entry name" value="HTH_5"/>
    <property type="match status" value="1"/>
</dbReference>
<keyword evidence="3" id="KW-0804">Transcription</keyword>
<evidence type="ECO:0000256" key="1">
    <source>
        <dbReference type="ARBA" id="ARBA00023015"/>
    </source>
</evidence>
<feature type="domain" description="HTH arsR-type" evidence="4">
    <location>
        <begin position="1"/>
        <end position="95"/>
    </location>
</feature>
<dbReference type="KEGG" id="mthe:MSTHC_0375"/>
<name>A0A0E3KQR4_METTE</name>
<evidence type="ECO:0000259" key="4">
    <source>
        <dbReference type="PROSITE" id="PS50987"/>
    </source>
</evidence>
<dbReference type="PATRIC" id="fig|1434121.4.peg.470"/>
<dbReference type="HOGENOM" id="CLU_097806_3_1_2"/>
<dbReference type="AlphaFoldDB" id="A0A0E3KQR4"/>
<keyword evidence="1" id="KW-0805">Transcription regulation</keyword>
<evidence type="ECO:0000313" key="5">
    <source>
        <dbReference type="EMBL" id="AKB14693.1"/>
    </source>
</evidence>
<evidence type="ECO:0000256" key="3">
    <source>
        <dbReference type="ARBA" id="ARBA00023163"/>
    </source>
</evidence>
<dbReference type="InterPro" id="IPR051081">
    <property type="entry name" value="HTH_MetalResp_TranReg"/>
</dbReference>
<dbReference type="PRINTS" id="PR00778">
    <property type="entry name" value="HTHARSR"/>
</dbReference>
<dbReference type="Proteomes" id="UP000056925">
    <property type="component" value="Chromosome"/>
</dbReference>
<dbReference type="PROSITE" id="PS50987">
    <property type="entry name" value="HTH_ARSR_2"/>
    <property type="match status" value="1"/>
</dbReference>
<dbReference type="GO" id="GO:0003700">
    <property type="term" value="F:DNA-binding transcription factor activity"/>
    <property type="evidence" value="ECO:0007669"/>
    <property type="project" value="InterPro"/>
</dbReference>
<keyword evidence="2" id="KW-0238">DNA-binding</keyword>
<dbReference type="PANTHER" id="PTHR33154">
    <property type="entry name" value="TRANSCRIPTIONAL REGULATOR, ARSR FAMILY"/>
    <property type="match status" value="1"/>
</dbReference>
<dbReference type="Gene3D" id="1.10.10.10">
    <property type="entry name" value="Winged helix-like DNA-binding domain superfamily/Winged helix DNA-binding domain"/>
    <property type="match status" value="1"/>
</dbReference>
<dbReference type="InterPro" id="IPR011991">
    <property type="entry name" value="ArsR-like_HTH"/>
</dbReference>
<reference evidence="5 6" key="1">
    <citation type="submission" date="2014-07" db="EMBL/GenBank/DDBJ databases">
        <title>Methanogenic archaea and the global carbon cycle.</title>
        <authorList>
            <person name="Henriksen J.R."/>
            <person name="Luke J."/>
            <person name="Reinhart S."/>
            <person name="Benedict M.N."/>
            <person name="Youngblut N.D."/>
            <person name="Metcalf M.E."/>
            <person name="Whitaker R.J."/>
            <person name="Metcalf W.W."/>
        </authorList>
    </citation>
    <scope>NUCLEOTIDE SEQUENCE [LARGE SCALE GENOMIC DNA]</scope>
    <source>
        <strain evidence="5 6">CHTI-55</strain>
    </source>
</reference>
<gene>
    <name evidence="5" type="ORF">MSTHC_0375</name>
</gene>
<dbReference type="NCBIfam" id="NF033788">
    <property type="entry name" value="HTH_metalloreg"/>
    <property type="match status" value="1"/>
</dbReference>